<dbReference type="GO" id="GO:0042597">
    <property type="term" value="C:periplasmic space"/>
    <property type="evidence" value="ECO:0007669"/>
    <property type="project" value="UniProtKB-SubCell"/>
</dbReference>
<evidence type="ECO:0000256" key="3">
    <source>
        <dbReference type="SAM" id="SignalP"/>
    </source>
</evidence>
<feature type="chain" id="PRO_5042016667" evidence="3">
    <location>
        <begin position="23"/>
        <end position="425"/>
    </location>
</feature>
<gene>
    <name evidence="4" type="ORF">P1J78_02635</name>
</gene>
<evidence type="ECO:0000313" key="4">
    <source>
        <dbReference type="EMBL" id="MDF0599619.1"/>
    </source>
</evidence>
<reference evidence="4" key="1">
    <citation type="submission" date="2023-03" db="EMBL/GenBank/DDBJ databases">
        <title>Multiphase analysis and comparison of six strains from genera Psychromarinibacter, Lutimaribacter, and Maritimibacter, including a novel species: Psychromarinibacter sediminicola sp. nov.</title>
        <authorList>
            <person name="Wang Y.-H."/>
            <person name="Ye M.-Q."/>
            <person name="Du Z.-J."/>
        </authorList>
    </citation>
    <scope>NUCLEOTIDE SEQUENCE</scope>
    <source>
        <strain evidence="4">C21-152</strain>
    </source>
</reference>
<evidence type="ECO:0000313" key="5">
    <source>
        <dbReference type="Proteomes" id="UP001220964"/>
    </source>
</evidence>
<dbReference type="InterPro" id="IPR050490">
    <property type="entry name" value="Bact_solute-bd_prot1"/>
</dbReference>
<dbReference type="PANTHER" id="PTHR43649">
    <property type="entry name" value="ARABINOSE-BINDING PROTEIN-RELATED"/>
    <property type="match status" value="1"/>
</dbReference>
<dbReference type="RefSeq" id="WP_275565762.1">
    <property type="nucleotide sequence ID" value="NZ_JARGYC010000004.1"/>
</dbReference>
<protein>
    <submittedName>
        <fullName evidence="4">Extracellular solute-binding protein</fullName>
    </submittedName>
</protein>
<organism evidence="4 5">
    <name type="scientific">Psychromarinibacter sediminicola</name>
    <dbReference type="NCBI Taxonomy" id="3033385"/>
    <lineage>
        <taxon>Bacteria</taxon>
        <taxon>Pseudomonadati</taxon>
        <taxon>Pseudomonadota</taxon>
        <taxon>Alphaproteobacteria</taxon>
        <taxon>Rhodobacterales</taxon>
        <taxon>Paracoccaceae</taxon>
        <taxon>Psychromarinibacter</taxon>
    </lineage>
</organism>
<evidence type="ECO:0000256" key="2">
    <source>
        <dbReference type="ARBA" id="ARBA00008520"/>
    </source>
</evidence>
<comment type="subcellular location">
    <subcellularLocation>
        <location evidence="1">Periplasm</location>
    </subcellularLocation>
</comment>
<dbReference type="Pfam" id="PF13416">
    <property type="entry name" value="SBP_bac_8"/>
    <property type="match status" value="1"/>
</dbReference>
<sequence>MIRTKTILAATTATMLAGPALAQTEVVWWDFLAGGDGVRMKALIEEFNEEHPDINITATTLEWGIPFYTKVRTSAAVGEGPDIMTYHLSRIPLALEEGVLSPITDDDLEAAGLSTDDFFPSAVDAASGPDGTLYAVPFDIHSIVLYYNKSYLEGTEFLDDNGELTGIDSLEDFNRALEVAEENGSENPLSFQTGGEGGVWRVFYTLLGQQGGQLIEDGEVLPGDNTEKATRALEIMRDWREAGWIPEQAEYEASVALFTSGQSAFHMNGVWEVPTMTDMAAQDTLGFEWGAVQVPTLLDETATWADSHAFAIPVQGEDEMSEEKRDAVMTVIGWMNRNSIGWADAGHIPAYVPTTQSDAYQSMEPNATYASLADTAFFDPRSEIAGVASPVYDTALNIMIPSIHGFFPPEEAVAQLKDELEGAMD</sequence>
<dbReference type="PANTHER" id="PTHR43649:SF14">
    <property type="entry name" value="BLR3389 PROTEIN"/>
    <property type="match status" value="1"/>
</dbReference>
<comment type="similarity">
    <text evidence="2">Belongs to the bacterial solute-binding protein 1 family.</text>
</comment>
<comment type="caution">
    <text evidence="4">The sequence shown here is derived from an EMBL/GenBank/DDBJ whole genome shotgun (WGS) entry which is preliminary data.</text>
</comment>
<proteinExistence type="inferred from homology"/>
<feature type="signal peptide" evidence="3">
    <location>
        <begin position="1"/>
        <end position="22"/>
    </location>
</feature>
<evidence type="ECO:0000256" key="1">
    <source>
        <dbReference type="ARBA" id="ARBA00004418"/>
    </source>
</evidence>
<keyword evidence="3" id="KW-0732">Signal</keyword>
<dbReference type="Proteomes" id="UP001220964">
    <property type="component" value="Unassembled WGS sequence"/>
</dbReference>
<accession>A0AAE3T818</accession>
<dbReference type="InterPro" id="IPR006059">
    <property type="entry name" value="SBP"/>
</dbReference>
<dbReference type="AlphaFoldDB" id="A0AAE3T818"/>
<dbReference type="SUPFAM" id="SSF53850">
    <property type="entry name" value="Periplasmic binding protein-like II"/>
    <property type="match status" value="1"/>
</dbReference>
<dbReference type="EMBL" id="JARGYC010000004">
    <property type="protein sequence ID" value="MDF0599619.1"/>
    <property type="molecule type" value="Genomic_DNA"/>
</dbReference>
<name>A0AAE3T818_9RHOB</name>
<keyword evidence="5" id="KW-1185">Reference proteome</keyword>
<dbReference type="Gene3D" id="3.40.190.10">
    <property type="entry name" value="Periplasmic binding protein-like II"/>
    <property type="match status" value="1"/>
</dbReference>